<reference evidence="3" key="1">
    <citation type="submission" date="2014-09" db="EMBL/GenBank/DDBJ databases">
        <authorList>
            <person name="Sharma Rahul"/>
            <person name="Thines Marco"/>
        </authorList>
    </citation>
    <scope>NUCLEOTIDE SEQUENCE [LARGE SCALE GENOMIC DNA]</scope>
</reference>
<dbReference type="EMBL" id="CCYD01000645">
    <property type="protein sequence ID" value="CEG42442.1"/>
    <property type="molecule type" value="Genomic_DNA"/>
</dbReference>
<accession>A0A0P1ANN4</accession>
<evidence type="ECO:0000313" key="2">
    <source>
        <dbReference type="EMBL" id="CEG42442.1"/>
    </source>
</evidence>
<organism evidence="2 3">
    <name type="scientific">Plasmopara halstedii</name>
    <name type="common">Downy mildew of sunflower</name>
    <dbReference type="NCBI Taxonomy" id="4781"/>
    <lineage>
        <taxon>Eukaryota</taxon>
        <taxon>Sar</taxon>
        <taxon>Stramenopiles</taxon>
        <taxon>Oomycota</taxon>
        <taxon>Peronosporomycetes</taxon>
        <taxon>Peronosporales</taxon>
        <taxon>Peronosporaceae</taxon>
        <taxon>Plasmopara</taxon>
    </lineage>
</organism>
<keyword evidence="3" id="KW-1185">Reference proteome</keyword>
<dbReference type="GeneID" id="36407773"/>
<name>A0A0P1ANN4_PLAHL</name>
<dbReference type="RefSeq" id="XP_024578811.1">
    <property type="nucleotide sequence ID" value="XM_024728322.1"/>
</dbReference>
<dbReference type="AlphaFoldDB" id="A0A0P1ANN4"/>
<proteinExistence type="predicted"/>
<sequence>MAGLNEVYSVKPVQQGQNWDDIKELSALNAAELRLKRWCIIKVTLFPRLICANFWCIGSCCVSMANQLKAKSGSNKSISSVHQSGGATAETRKPSGLYLKSGVSGG</sequence>
<evidence type="ECO:0000313" key="3">
    <source>
        <dbReference type="Proteomes" id="UP000054928"/>
    </source>
</evidence>
<dbReference type="Proteomes" id="UP000054928">
    <property type="component" value="Unassembled WGS sequence"/>
</dbReference>
<protein>
    <submittedName>
        <fullName evidence="2">Uncharacterized protein</fullName>
    </submittedName>
</protein>
<evidence type="ECO:0000256" key="1">
    <source>
        <dbReference type="SAM" id="MobiDB-lite"/>
    </source>
</evidence>
<feature type="region of interest" description="Disordered" evidence="1">
    <location>
        <begin position="71"/>
        <end position="106"/>
    </location>
</feature>
<feature type="compositionally biased region" description="Polar residues" evidence="1">
    <location>
        <begin position="72"/>
        <end position="86"/>
    </location>
</feature>